<sequence>MGIKRNNKERYAGWWWWTGSVGGGGAGKQAAAGRSEFQQANISCVASRVAASCPRSWCTIREIFLHTFISQDAWPVSSLPEGSVFCRGEDRPWSTLSQDVHQVC</sequence>
<evidence type="ECO:0000313" key="2">
    <source>
        <dbReference type="Proteomes" id="UP001487740"/>
    </source>
</evidence>
<comment type="caution">
    <text evidence="1">The sequence shown here is derived from an EMBL/GenBank/DDBJ whole genome shotgun (WGS) entry which is preliminary data.</text>
</comment>
<protein>
    <submittedName>
        <fullName evidence="1">Uncharacterized protein</fullName>
    </submittedName>
</protein>
<gene>
    <name evidence="1" type="ORF">O3P69_016954</name>
</gene>
<evidence type="ECO:0000313" key="1">
    <source>
        <dbReference type="EMBL" id="KAK8390951.1"/>
    </source>
</evidence>
<proteinExistence type="predicted"/>
<name>A0AAW0TWB7_SCYPA</name>
<keyword evidence="2" id="KW-1185">Reference proteome</keyword>
<organism evidence="1 2">
    <name type="scientific">Scylla paramamosain</name>
    <name type="common">Mud crab</name>
    <dbReference type="NCBI Taxonomy" id="85552"/>
    <lineage>
        <taxon>Eukaryota</taxon>
        <taxon>Metazoa</taxon>
        <taxon>Ecdysozoa</taxon>
        <taxon>Arthropoda</taxon>
        <taxon>Crustacea</taxon>
        <taxon>Multicrustacea</taxon>
        <taxon>Malacostraca</taxon>
        <taxon>Eumalacostraca</taxon>
        <taxon>Eucarida</taxon>
        <taxon>Decapoda</taxon>
        <taxon>Pleocyemata</taxon>
        <taxon>Brachyura</taxon>
        <taxon>Eubrachyura</taxon>
        <taxon>Portunoidea</taxon>
        <taxon>Portunidae</taxon>
        <taxon>Portuninae</taxon>
        <taxon>Scylla</taxon>
    </lineage>
</organism>
<reference evidence="1 2" key="1">
    <citation type="submission" date="2023-03" db="EMBL/GenBank/DDBJ databases">
        <title>High-quality genome of Scylla paramamosain provides insights in environmental adaptation.</title>
        <authorList>
            <person name="Zhang L."/>
        </authorList>
    </citation>
    <scope>NUCLEOTIDE SEQUENCE [LARGE SCALE GENOMIC DNA]</scope>
    <source>
        <strain evidence="1">LZ_2023a</strain>
        <tissue evidence="1">Muscle</tissue>
    </source>
</reference>
<accession>A0AAW0TWB7</accession>
<dbReference type="Proteomes" id="UP001487740">
    <property type="component" value="Unassembled WGS sequence"/>
</dbReference>
<dbReference type="EMBL" id="JARAKH010000024">
    <property type="protein sequence ID" value="KAK8390951.1"/>
    <property type="molecule type" value="Genomic_DNA"/>
</dbReference>
<dbReference type="AlphaFoldDB" id="A0AAW0TWB7"/>